<keyword evidence="1" id="KW-1133">Transmembrane helix</keyword>
<organism evidence="2 3">
    <name type="scientific">Gemmata palustris</name>
    <dbReference type="NCBI Taxonomy" id="2822762"/>
    <lineage>
        <taxon>Bacteria</taxon>
        <taxon>Pseudomonadati</taxon>
        <taxon>Planctomycetota</taxon>
        <taxon>Planctomycetia</taxon>
        <taxon>Gemmatales</taxon>
        <taxon>Gemmataceae</taxon>
        <taxon>Gemmata</taxon>
    </lineage>
</organism>
<dbReference type="Proteomes" id="UP000676565">
    <property type="component" value="Unassembled WGS sequence"/>
</dbReference>
<dbReference type="EMBL" id="JAGKQQ010000001">
    <property type="protein sequence ID" value="MBP3958210.1"/>
    <property type="molecule type" value="Genomic_DNA"/>
</dbReference>
<keyword evidence="1" id="KW-0812">Transmembrane</keyword>
<evidence type="ECO:0000313" key="2">
    <source>
        <dbReference type="EMBL" id="MBP3958210.1"/>
    </source>
</evidence>
<keyword evidence="3" id="KW-1185">Reference proteome</keyword>
<feature type="transmembrane region" description="Helical" evidence="1">
    <location>
        <begin position="12"/>
        <end position="27"/>
    </location>
</feature>
<evidence type="ECO:0000313" key="3">
    <source>
        <dbReference type="Proteomes" id="UP000676565"/>
    </source>
</evidence>
<sequence length="166" mass="18075">MRLQRLAHRSSAIIFGVLTTAFVVWVWEGSSDGQPQIVGPRPPALGVAGATLTTDEDTVAPVGHEAKPAPQGTTQMLFKLKPGMLRTEVEWLVGVPAPQCVHPATITAGRVTYHTSYEADLTPLSTVRPPAGHVPFTQEQTRVRLEFDATKIGHPLLDIYYPDPLF</sequence>
<protein>
    <submittedName>
        <fullName evidence="2">Uncharacterized protein</fullName>
    </submittedName>
</protein>
<dbReference type="RefSeq" id="WP_210657979.1">
    <property type="nucleotide sequence ID" value="NZ_JAGKQQ010000001.1"/>
</dbReference>
<name>A0ABS5BWU9_9BACT</name>
<evidence type="ECO:0000256" key="1">
    <source>
        <dbReference type="SAM" id="Phobius"/>
    </source>
</evidence>
<comment type="caution">
    <text evidence="2">The sequence shown here is derived from an EMBL/GenBank/DDBJ whole genome shotgun (WGS) entry which is preliminary data.</text>
</comment>
<accession>A0ABS5BWU9</accession>
<reference evidence="2 3" key="1">
    <citation type="submission" date="2021-04" db="EMBL/GenBank/DDBJ databases">
        <authorList>
            <person name="Ivanova A."/>
        </authorList>
    </citation>
    <scope>NUCLEOTIDE SEQUENCE [LARGE SCALE GENOMIC DNA]</scope>
    <source>
        <strain evidence="2 3">G18</strain>
    </source>
</reference>
<keyword evidence="1" id="KW-0472">Membrane</keyword>
<gene>
    <name evidence="2" type="ORF">J8F10_23425</name>
</gene>
<proteinExistence type="predicted"/>